<evidence type="ECO:0000313" key="2">
    <source>
        <dbReference type="Proteomes" id="UP000439903"/>
    </source>
</evidence>
<keyword evidence="2" id="KW-1185">Reference proteome</keyword>
<dbReference type="OrthoDB" id="2493751at2759"/>
<reference evidence="1 2" key="1">
    <citation type="journal article" date="2019" name="Environ. Microbiol.">
        <title>At the nexus of three kingdoms: the genome of the mycorrhizal fungus Gigaspora margarita provides insights into plant, endobacterial and fungal interactions.</title>
        <authorList>
            <person name="Venice F."/>
            <person name="Ghignone S."/>
            <person name="Salvioli di Fossalunga A."/>
            <person name="Amselem J."/>
            <person name="Novero M."/>
            <person name="Xianan X."/>
            <person name="Sedzielewska Toro K."/>
            <person name="Morin E."/>
            <person name="Lipzen A."/>
            <person name="Grigoriev I.V."/>
            <person name="Henrissat B."/>
            <person name="Martin F.M."/>
            <person name="Bonfante P."/>
        </authorList>
    </citation>
    <scope>NUCLEOTIDE SEQUENCE [LARGE SCALE GENOMIC DNA]</scope>
    <source>
        <strain evidence="1 2">BEG34</strain>
    </source>
</reference>
<evidence type="ECO:0000313" key="1">
    <source>
        <dbReference type="EMBL" id="KAF0524921.1"/>
    </source>
</evidence>
<dbReference type="EMBL" id="WTPW01000307">
    <property type="protein sequence ID" value="KAF0524921.1"/>
    <property type="molecule type" value="Genomic_DNA"/>
</dbReference>
<dbReference type="AlphaFoldDB" id="A0A8H4AR67"/>
<protein>
    <submittedName>
        <fullName evidence="1">Uncharacterized protein</fullName>
    </submittedName>
</protein>
<gene>
    <name evidence="1" type="ORF">F8M41_014872</name>
</gene>
<organism evidence="1 2">
    <name type="scientific">Gigaspora margarita</name>
    <dbReference type="NCBI Taxonomy" id="4874"/>
    <lineage>
        <taxon>Eukaryota</taxon>
        <taxon>Fungi</taxon>
        <taxon>Fungi incertae sedis</taxon>
        <taxon>Mucoromycota</taxon>
        <taxon>Glomeromycotina</taxon>
        <taxon>Glomeromycetes</taxon>
        <taxon>Diversisporales</taxon>
        <taxon>Gigasporaceae</taxon>
        <taxon>Gigaspora</taxon>
    </lineage>
</organism>
<name>A0A8H4AR67_GIGMA</name>
<dbReference type="Proteomes" id="UP000439903">
    <property type="component" value="Unassembled WGS sequence"/>
</dbReference>
<sequence length="293" mass="33667">MTYNVAKEWNLLHLIPKKAELSAITPGGISIANYGKIPVTFQLENYLMTIKVAVIEGEQSYILMSEVDQARYDIFKDRENQLVLIKGKPVSYQDITQKQFTNLSHRFNHRNPDRTLNLNIKNIGKEDESHMSAQNINKIIQQKVVNDKNNAKTRAASYLARKTGDLVASKKNLRLAPNVSTKLTQSEPYQPKNCLMTNNVAKSATNSNNVSIKLTQPEPKQPNDQYDTNEIQNNIAHTSRLATNQHFNKIKVRNLPDKKKKVQFTIAKQKEKNSENKNWIEEKYSPNRHHKFI</sequence>
<proteinExistence type="predicted"/>
<accession>A0A8H4AR67</accession>
<comment type="caution">
    <text evidence="1">The sequence shown here is derived from an EMBL/GenBank/DDBJ whole genome shotgun (WGS) entry which is preliminary data.</text>
</comment>